<dbReference type="OMA" id="MCLESRH"/>
<dbReference type="RefSeq" id="XP_002478999.1">
    <property type="nucleotide sequence ID" value="XM_002478954.1"/>
</dbReference>
<feature type="compositionally biased region" description="Polar residues" evidence="1">
    <location>
        <begin position="54"/>
        <end position="67"/>
    </location>
</feature>
<feature type="compositionally biased region" description="Polar residues" evidence="1">
    <location>
        <begin position="35"/>
        <end position="46"/>
    </location>
</feature>
<protein>
    <submittedName>
        <fullName evidence="2">Uncharacterized protein</fullName>
    </submittedName>
</protein>
<dbReference type="VEuPathDB" id="FungiDB:TSTA_092820"/>
<dbReference type="EMBL" id="EQ962653">
    <property type="protein sequence ID" value="EED22036.1"/>
    <property type="molecule type" value="Genomic_DNA"/>
</dbReference>
<dbReference type="STRING" id="441959.B8M360"/>
<dbReference type="InParanoid" id="B8M360"/>
<evidence type="ECO:0000313" key="3">
    <source>
        <dbReference type="Proteomes" id="UP000001745"/>
    </source>
</evidence>
<dbReference type="AlphaFoldDB" id="B8M360"/>
<name>B8M360_TALSN</name>
<evidence type="ECO:0000256" key="1">
    <source>
        <dbReference type="SAM" id="MobiDB-lite"/>
    </source>
</evidence>
<dbReference type="eggNOG" id="ENOG502S0CM">
    <property type="taxonomic scope" value="Eukaryota"/>
</dbReference>
<reference evidence="3" key="1">
    <citation type="journal article" date="2015" name="Genome Announc.">
        <title>Genome sequence of the AIDS-associated pathogen Penicillium marneffei (ATCC18224) and its near taxonomic relative Talaromyces stipitatus (ATCC10500).</title>
        <authorList>
            <person name="Nierman W.C."/>
            <person name="Fedorova-Abrams N.D."/>
            <person name="Andrianopoulos A."/>
        </authorList>
    </citation>
    <scope>NUCLEOTIDE SEQUENCE [LARGE SCALE GENOMIC DNA]</scope>
    <source>
        <strain evidence="3">ATCC 10500 / CBS 375.48 / QM 6759 / NRRL 1006</strain>
    </source>
</reference>
<dbReference type="Proteomes" id="UP000001745">
    <property type="component" value="Unassembled WGS sequence"/>
</dbReference>
<gene>
    <name evidence="2" type="ORF">TSTA_092820</name>
</gene>
<feature type="compositionally biased region" description="Basic and acidic residues" evidence="1">
    <location>
        <begin position="68"/>
        <end position="78"/>
    </location>
</feature>
<accession>B8M360</accession>
<proteinExistence type="predicted"/>
<feature type="compositionally biased region" description="Polar residues" evidence="1">
    <location>
        <begin position="152"/>
        <end position="164"/>
    </location>
</feature>
<feature type="region of interest" description="Disordered" evidence="1">
    <location>
        <begin position="152"/>
        <end position="171"/>
    </location>
</feature>
<evidence type="ECO:0000313" key="2">
    <source>
        <dbReference type="EMBL" id="EED22036.1"/>
    </source>
</evidence>
<dbReference type="GeneID" id="8099460"/>
<feature type="compositionally biased region" description="Polar residues" evidence="1">
    <location>
        <begin position="1"/>
        <end position="11"/>
    </location>
</feature>
<dbReference type="PhylomeDB" id="B8M360"/>
<dbReference type="OrthoDB" id="439943at2759"/>
<feature type="compositionally biased region" description="Acidic residues" evidence="1">
    <location>
        <begin position="103"/>
        <end position="128"/>
    </location>
</feature>
<sequence length="853" mass="94596">MANNQERNSNFDPAATPRLQYPTFPPLSRSVEEWLSQSRPTMSTNNPHHERPSSALSESWATLSTSDIHSEDGTRSEQTDMASLIDQNGPDDVASLDDRESSGYDDDDVNNSQSEEEDADNEDEESVIEDSRELPLPLFARDLPPVEDSNLTTKPFMSHSSDSIEFSEPEDWPEVQRVQLKHTIDILNDEETAALKDQLPMNLDDCQLAITVQQTMTKQGLDLDKPFRVLYMGNPEFRNIILDKIGDVLVSSSTRSLGSSSTESSRYHVVPTSFGIGATPNYAELLPIHVQLVVDECIGAVSESHRTPSGTDITLNFKNRPSCSSVWTGSEHQILSDTEWSIPDLSIFLVSDRDGEASMRARHLAQNFMKIHGIPVLIISEEPLWRKPGQHLFPFDHQSLHLCLESRRSLTGETVVVERYPIDVKTFESITPSQLNRHLASLSELRPRKVSTSSTTSLPQKPVEPNLFYDAEKYPSSSIFSACNGRAHELAPFLRVLMLSIVLATSLSLGYSALRAVATFIVSIIGGAAVSSSAASVVPTTITTTTTIFPAANTAGLASLALKSRSTDLSERFETLSVGPVSDFSDISKLLKDQPSQNDAIQFQVIGDCHVIIKQPAAAKNHRFDIRVTRGNISLPYELAKLFDGVYTLRLNREDAYGLVNVTVSSRSKQPREETLEVDFGTPWLKIENWKRAAQAVSSQIKKDFDSAQTGLSDIYTRLSTDVQLWVDDAVKKSHSIRKEAESLRYDSGQLKANLHKIMEQSKELSDLVTRGASRQIDAASAALEKVHKHSVAMNKVAHDVFDETCNFLGTRLKDLEGLQTQLQEAIPTGILSRAQKSAKKLTAEKLWPPRRP</sequence>
<organism evidence="2 3">
    <name type="scientific">Talaromyces stipitatus (strain ATCC 10500 / CBS 375.48 / QM 6759 / NRRL 1006)</name>
    <name type="common">Penicillium stipitatum</name>
    <dbReference type="NCBI Taxonomy" id="441959"/>
    <lineage>
        <taxon>Eukaryota</taxon>
        <taxon>Fungi</taxon>
        <taxon>Dikarya</taxon>
        <taxon>Ascomycota</taxon>
        <taxon>Pezizomycotina</taxon>
        <taxon>Eurotiomycetes</taxon>
        <taxon>Eurotiomycetidae</taxon>
        <taxon>Eurotiales</taxon>
        <taxon>Trichocomaceae</taxon>
        <taxon>Talaromyces</taxon>
        <taxon>Talaromyces sect. Talaromyces</taxon>
    </lineage>
</organism>
<dbReference type="HOGENOM" id="CLU_381307_0_0_1"/>
<feature type="region of interest" description="Disordered" evidence="1">
    <location>
        <begin position="1"/>
        <end position="134"/>
    </location>
</feature>
<keyword evidence="3" id="KW-1185">Reference proteome</keyword>